<dbReference type="Gene3D" id="1.10.1330.10">
    <property type="entry name" value="Dockerin domain"/>
    <property type="match status" value="2"/>
</dbReference>
<evidence type="ECO:0000256" key="3">
    <source>
        <dbReference type="SAM" id="SignalP"/>
    </source>
</evidence>
<dbReference type="GO" id="GO:0004553">
    <property type="term" value="F:hydrolase activity, hydrolyzing O-glycosyl compounds"/>
    <property type="evidence" value="ECO:0007669"/>
    <property type="project" value="InterPro"/>
</dbReference>
<feature type="domain" description="Dockerin" evidence="4">
    <location>
        <begin position="378"/>
        <end position="446"/>
    </location>
</feature>
<evidence type="ECO:0000256" key="2">
    <source>
        <dbReference type="SAM" id="Coils"/>
    </source>
</evidence>
<dbReference type="PATRIC" id="fig|1618369.3.peg.712"/>
<evidence type="ECO:0000259" key="4">
    <source>
        <dbReference type="PROSITE" id="PS51766"/>
    </source>
</evidence>
<dbReference type="InterPro" id="IPR016134">
    <property type="entry name" value="Dockerin_dom"/>
</dbReference>
<sequence length="553" mass="60102">MRNNLAVSIVGFVMLAFVALPNLSSAATVDELQVQISALRAQIKSLQEQLAVAQQGTTQQWCHDFNVNLKIGDFDAVELEDIYALHEALVKEGFSFPSKVTLGGQRSFDEETASAVVGFQQKYKDEILTPLGLKYGTGFMGPSTRAKLNKLYGCGVPVKPTSITVLSPNGGGTWEMNKKYTITWKHNLAGNFEAWIDLLKGGTYYGSIVGGESVRLSNAQNLTSYSWQVGNMKGGVGEGSDYQVRITYRDLNNTAVILTDTSDNYFSIVSTVQPSITVLSPNGGEKWEAGKTHTITWNQNKIDKVTIYLMRMSSLTEDTIAYNSPVSPDSQTGSYAYVVPQNINLADTYKIWIIGYQTGVGQANDWSDASFSISLAPISLALGDVNKNGRVDIGDSLFIAQYVIGQRSLDSSQLIAADVNKDGKVSTNDAKIIAQYDVGKYTSLPVNVKVGDVNKNGRVDIGDSLFIAQYLAGQRTFDAIQEAAADVNNDNQITQADADTIASYLVDKIKELPTPYVVPATTSQNDNTSLTQMASALQSIQDIINKIAESLKR</sequence>
<dbReference type="Proteomes" id="UP000034213">
    <property type="component" value="Unassembled WGS sequence"/>
</dbReference>
<evidence type="ECO:0000313" key="5">
    <source>
        <dbReference type="EMBL" id="KKS78620.1"/>
    </source>
</evidence>
<dbReference type="Pfam" id="PF00404">
    <property type="entry name" value="Dockerin_1"/>
    <property type="match status" value="2"/>
</dbReference>
<gene>
    <name evidence="5" type="ORF">UV54_C0057G0002</name>
</gene>
<dbReference type="GO" id="GO:0000272">
    <property type="term" value="P:polysaccharide catabolic process"/>
    <property type="evidence" value="ECO:0007669"/>
    <property type="project" value="InterPro"/>
</dbReference>
<feature type="chain" id="PRO_5002536182" description="Dockerin domain-containing protein" evidence="3">
    <location>
        <begin position="27"/>
        <end position="553"/>
    </location>
</feature>
<evidence type="ECO:0000256" key="1">
    <source>
        <dbReference type="ARBA" id="ARBA00022729"/>
    </source>
</evidence>
<keyword evidence="1 3" id="KW-0732">Signal</keyword>
<dbReference type="SUPFAM" id="SSF63446">
    <property type="entry name" value="Type I dockerin domain"/>
    <property type="match status" value="2"/>
</dbReference>
<comment type="caution">
    <text evidence="5">The sequence shown here is derived from an EMBL/GenBank/DDBJ whole genome shotgun (WGS) entry which is preliminary data.</text>
</comment>
<dbReference type="InterPro" id="IPR018466">
    <property type="entry name" value="Kre9/Knh1-like_N"/>
</dbReference>
<organism evidence="5 6">
    <name type="scientific">Candidatus Beckwithbacteria bacterium GW2011_GWA2_43_10</name>
    <dbReference type="NCBI Taxonomy" id="1618369"/>
    <lineage>
        <taxon>Bacteria</taxon>
        <taxon>Candidatus Beckwithiibacteriota</taxon>
    </lineage>
</organism>
<proteinExistence type="predicted"/>
<evidence type="ECO:0000313" key="6">
    <source>
        <dbReference type="Proteomes" id="UP000034213"/>
    </source>
</evidence>
<protein>
    <recommendedName>
        <fullName evidence="4">Dockerin domain-containing protein</fullName>
    </recommendedName>
</protein>
<dbReference type="InterPro" id="IPR036439">
    <property type="entry name" value="Dockerin_dom_sf"/>
</dbReference>
<accession>A0A0G1BZ49</accession>
<dbReference type="CDD" id="cd14256">
    <property type="entry name" value="Dockerin_I"/>
    <property type="match status" value="2"/>
</dbReference>
<dbReference type="InterPro" id="IPR002105">
    <property type="entry name" value="Dockerin_1_rpt"/>
</dbReference>
<name>A0A0G1BZ49_9BACT</name>
<reference evidence="5 6" key="1">
    <citation type="journal article" date="2015" name="Nature">
        <title>rRNA introns, odd ribosomes, and small enigmatic genomes across a large radiation of phyla.</title>
        <authorList>
            <person name="Brown C.T."/>
            <person name="Hug L.A."/>
            <person name="Thomas B.C."/>
            <person name="Sharon I."/>
            <person name="Castelle C.J."/>
            <person name="Singh A."/>
            <person name="Wilkins M.J."/>
            <person name="Williams K.H."/>
            <person name="Banfield J.F."/>
        </authorList>
    </citation>
    <scope>NUCLEOTIDE SEQUENCE [LARGE SCALE GENOMIC DNA]</scope>
</reference>
<dbReference type="Pfam" id="PF10342">
    <property type="entry name" value="Kre9_KNH"/>
    <property type="match status" value="1"/>
</dbReference>
<feature type="coiled-coil region" evidence="2">
    <location>
        <begin position="29"/>
        <end position="56"/>
    </location>
</feature>
<dbReference type="InterPro" id="IPR036366">
    <property type="entry name" value="PGBDSf"/>
</dbReference>
<keyword evidence="2" id="KW-0175">Coiled coil</keyword>
<dbReference type="Gene3D" id="1.10.101.10">
    <property type="entry name" value="PGBD-like superfamily/PGBD"/>
    <property type="match status" value="1"/>
</dbReference>
<feature type="signal peptide" evidence="3">
    <location>
        <begin position="1"/>
        <end position="26"/>
    </location>
</feature>
<dbReference type="AlphaFoldDB" id="A0A0G1BZ49"/>
<feature type="domain" description="Dockerin" evidence="4">
    <location>
        <begin position="446"/>
        <end position="514"/>
    </location>
</feature>
<dbReference type="EMBL" id="LCEW01000057">
    <property type="protein sequence ID" value="KKS78620.1"/>
    <property type="molecule type" value="Genomic_DNA"/>
</dbReference>
<dbReference type="PROSITE" id="PS51766">
    <property type="entry name" value="DOCKERIN"/>
    <property type="match status" value="2"/>
</dbReference>